<dbReference type="Proteomes" id="UP000324358">
    <property type="component" value="Unassembled WGS sequence"/>
</dbReference>
<evidence type="ECO:0000313" key="3">
    <source>
        <dbReference type="EMBL" id="TYB75100.1"/>
    </source>
</evidence>
<feature type="compositionally biased region" description="Basic and acidic residues" evidence="1">
    <location>
        <begin position="760"/>
        <end position="773"/>
    </location>
</feature>
<feature type="compositionally biased region" description="Basic and acidic residues" evidence="1">
    <location>
        <begin position="713"/>
        <end position="729"/>
    </location>
</feature>
<accession>A0A5D0R0P5</accession>
<protein>
    <recommendedName>
        <fullName evidence="5">DUF4175 family protein</fullName>
    </recommendedName>
</protein>
<reference evidence="3 4" key="1">
    <citation type="submission" date="2019-08" db="EMBL/GenBank/DDBJ databases">
        <title>Genomes of Antarctic Bizionia species.</title>
        <authorList>
            <person name="Bowman J.P."/>
        </authorList>
    </citation>
    <scope>NUCLEOTIDE SEQUENCE [LARGE SCALE GENOMIC DNA]</scope>
    <source>
        <strain evidence="3 4">APA-1</strain>
    </source>
</reference>
<sequence length="1142" mass="132381">MSHFNIILQKLEAFVRRYYTNELIKGSILFFAIGFLYFLFTLFVEYVFWLNTTSRTILFWVFVAVEIGLFIKFIAMPLAQLFKLKKGIDYVQASKIIGTHFPEVNDKLLNVLQLKEQGVESELLLASINQKSEELQPIPFKLAINFKQNLRYVKYAAIPIVIILLSVLSGQISWFSDSYNRVVNHNTAYEPPAPFQFFVVNENLTTTENKDFTLHVKTVGNVIPENAKITYNNETYFLQQKGAGDFEFVFSRLKNDIEFQLNANSVTSKPYVLKVSEVPSIMGFEMVLDYPSYINKVDEVLTGTGNAVIPQGTKVSWNLQTKATENVQLYTTDTLQFATENTGDFNLTKTVYNAFDYTISTSNNSLKDYERLAFSIDVIKDDYPELRVKMEIDSMNQQSMYFYGQATDDYGLRKLQLVYYPSADEKQRKTEAIPISNGNIGEFITAFPNNLELIEGVSYDLYFQVFDNDVISNFKSTKSKTYSYRKLTQAETEDKQLQQQNETIKDLNKSLEKMSEREKELEEFSKTQKEKSELNFNDKKKFENFLKRQKQQEDMMKNFNKKLEENLEEFQKENKEEDIFKEDLKERLKENEEQLKKDEKLLEELEKLQEKINKEELSEKLEELAKQNKNQKRSLEQLLELTKRYYVAKKLEKLQQDLEKLAEEQEKLAEETKEKNTKESQDDLNEKFEDFQKSLEELQKDNQDLKQPMDVPNDEKQEESIKKDQKEASDELGEKEENEGQNQDEDAEKNQQNAQKKQKQAAEKMKQMGEKMKMAMQSGGGEQMQEDLDMLRQILDNLILFSFDQENLMERFKGIEINHNKYATYLRKQNDLKEHFSHVDDSLFALSLRQPKLSESVNKEISDVFFNIDKSLEQFSENRLYQGIANQQYTITAANNLANFLSDIMNQMQMQMQASGAGSGGKPEQGLPDIIKSQEELNKEMQDGMKKGEKGEPKDEGEGEKGEKGKKEGDKPGEDGKSGQEGKPGKEGKNGNQEGSQMGEGEGSEISKGELFRIYQQQQEIRQALQDKLAKEGKNGIGNAILKQMEDVEMDLLNKGFTNQTLQKMMNLQHQLLKMENAALEQGEDTKRKANTNREEFQNNTNNQIPTAKQYFNTIEILNRQSLPLQPVYKKKVQEYFKKAND</sequence>
<feature type="transmembrane region" description="Helical" evidence="2">
    <location>
        <begin position="57"/>
        <end position="75"/>
    </location>
</feature>
<dbReference type="EMBL" id="VSKL01000001">
    <property type="protein sequence ID" value="TYB75100.1"/>
    <property type="molecule type" value="Genomic_DNA"/>
</dbReference>
<evidence type="ECO:0008006" key="5">
    <source>
        <dbReference type="Google" id="ProtNLM"/>
    </source>
</evidence>
<keyword evidence="4" id="KW-1185">Reference proteome</keyword>
<name>A0A5D0R0P5_9FLAO</name>
<evidence type="ECO:0000256" key="2">
    <source>
        <dbReference type="SAM" id="Phobius"/>
    </source>
</evidence>
<keyword evidence="2" id="KW-1133">Transmembrane helix</keyword>
<feature type="compositionally biased region" description="Basic and acidic residues" evidence="1">
    <location>
        <begin position="940"/>
        <end position="989"/>
    </location>
</feature>
<feature type="region of interest" description="Disordered" evidence="1">
    <location>
        <begin position="665"/>
        <end position="783"/>
    </location>
</feature>
<keyword evidence="2" id="KW-0812">Transmembrane</keyword>
<dbReference type="AlphaFoldDB" id="A0A5D0R0P5"/>
<dbReference type="RefSeq" id="WP_066254238.1">
    <property type="nucleotide sequence ID" value="NZ_VSKL01000001.1"/>
</dbReference>
<feature type="compositionally biased region" description="Basic and acidic residues" evidence="1">
    <location>
        <begin position="665"/>
        <end position="704"/>
    </location>
</feature>
<evidence type="ECO:0000313" key="4">
    <source>
        <dbReference type="Proteomes" id="UP000324358"/>
    </source>
</evidence>
<feature type="compositionally biased region" description="Acidic residues" evidence="1">
    <location>
        <begin position="730"/>
        <end position="747"/>
    </location>
</feature>
<keyword evidence="2" id="KW-0472">Membrane</keyword>
<organism evidence="3 4">
    <name type="scientific">Bizionia algoritergicola</name>
    <dbReference type="NCBI Taxonomy" id="291187"/>
    <lineage>
        <taxon>Bacteria</taxon>
        <taxon>Pseudomonadati</taxon>
        <taxon>Bacteroidota</taxon>
        <taxon>Flavobacteriia</taxon>
        <taxon>Flavobacteriales</taxon>
        <taxon>Flavobacteriaceae</taxon>
        <taxon>Bizionia</taxon>
    </lineage>
</organism>
<gene>
    <name evidence="3" type="ORF">ES675_02915</name>
</gene>
<feature type="transmembrane region" description="Helical" evidence="2">
    <location>
        <begin position="26"/>
        <end position="51"/>
    </location>
</feature>
<comment type="caution">
    <text evidence="3">The sequence shown here is derived from an EMBL/GenBank/DDBJ whole genome shotgun (WGS) entry which is preliminary data.</text>
</comment>
<feature type="compositionally biased region" description="Low complexity" evidence="1">
    <location>
        <begin position="990"/>
        <end position="999"/>
    </location>
</feature>
<dbReference type="OrthoDB" id="9812498at2"/>
<proteinExistence type="predicted"/>
<evidence type="ECO:0000256" key="1">
    <source>
        <dbReference type="SAM" id="MobiDB-lite"/>
    </source>
</evidence>
<feature type="region of interest" description="Disordered" evidence="1">
    <location>
        <begin position="940"/>
        <end position="1004"/>
    </location>
</feature>